<accession>A0A0L0N5S3</accession>
<evidence type="ECO:0000313" key="2">
    <source>
        <dbReference type="EMBL" id="KND89165.1"/>
    </source>
</evidence>
<reference evidence="2 3" key="1">
    <citation type="journal article" date="2015" name="BMC Genomics">
        <title>The genome of the truffle-parasite Tolypocladium ophioglossoides and the evolution of antifungal peptaibiotics.</title>
        <authorList>
            <person name="Quandt C.A."/>
            <person name="Bushley K.E."/>
            <person name="Spatafora J.W."/>
        </authorList>
    </citation>
    <scope>NUCLEOTIDE SEQUENCE [LARGE SCALE GENOMIC DNA]</scope>
    <source>
        <strain evidence="2 3">CBS 100239</strain>
    </source>
</reference>
<dbReference type="STRING" id="1163406.A0A0L0N5S3"/>
<keyword evidence="1" id="KW-0732">Signal</keyword>
<feature type="signal peptide" evidence="1">
    <location>
        <begin position="1"/>
        <end position="22"/>
    </location>
</feature>
<evidence type="ECO:0008006" key="4">
    <source>
        <dbReference type="Google" id="ProtNLM"/>
    </source>
</evidence>
<dbReference type="AlphaFoldDB" id="A0A0L0N5S3"/>
<feature type="chain" id="PRO_5005544830" description="Ecp2 effector protein domain-containing protein" evidence="1">
    <location>
        <begin position="23"/>
        <end position="199"/>
    </location>
</feature>
<proteinExistence type="predicted"/>
<dbReference type="PANTHER" id="PTHR35605">
    <property type="entry name" value="ECP2 EFFECTOR PROTEIN DOMAIN-CONTAINING PROTEIN-RELATED"/>
    <property type="match status" value="1"/>
</dbReference>
<dbReference type="EMBL" id="LFRF01000020">
    <property type="protein sequence ID" value="KND89165.1"/>
    <property type="molecule type" value="Genomic_DNA"/>
</dbReference>
<evidence type="ECO:0000256" key="1">
    <source>
        <dbReference type="SAM" id="SignalP"/>
    </source>
</evidence>
<dbReference type="Proteomes" id="UP000036947">
    <property type="component" value="Unassembled WGS sequence"/>
</dbReference>
<protein>
    <recommendedName>
        <fullName evidence="4">Ecp2 effector protein domain-containing protein</fullName>
    </recommendedName>
</protein>
<evidence type="ECO:0000313" key="3">
    <source>
        <dbReference type="Proteomes" id="UP000036947"/>
    </source>
</evidence>
<name>A0A0L0N5S3_TOLOC</name>
<keyword evidence="3" id="KW-1185">Reference proteome</keyword>
<dbReference type="OrthoDB" id="3552888at2759"/>
<dbReference type="PANTHER" id="PTHR35605:SF1">
    <property type="entry name" value="ECP2 EFFECTOR PROTEIN DOMAIN-CONTAINING PROTEIN-RELATED"/>
    <property type="match status" value="1"/>
</dbReference>
<organism evidence="2 3">
    <name type="scientific">Tolypocladium ophioglossoides (strain CBS 100239)</name>
    <name type="common">Snaketongue truffleclub</name>
    <name type="synonym">Elaphocordyceps ophioglossoides</name>
    <dbReference type="NCBI Taxonomy" id="1163406"/>
    <lineage>
        <taxon>Eukaryota</taxon>
        <taxon>Fungi</taxon>
        <taxon>Dikarya</taxon>
        <taxon>Ascomycota</taxon>
        <taxon>Pezizomycotina</taxon>
        <taxon>Sordariomycetes</taxon>
        <taxon>Hypocreomycetidae</taxon>
        <taxon>Hypocreales</taxon>
        <taxon>Ophiocordycipitaceae</taxon>
        <taxon>Tolypocladium</taxon>
    </lineage>
</organism>
<gene>
    <name evidence="2" type="ORF">TOPH_06106</name>
</gene>
<sequence length="199" mass="22026">MKPAALLLLPAVAFGLQAPIEGYGVVDIEWEAEISPGGPVQKFNGTIEKVHKELVNLNPNWDTDYTLEASAHHDKRDGLVERADFKDSGYFCGGRWEETDSIWIGYGINYLRRLSGTPSNGPGPGNCGRVSCSFKSAIWWCNDSNKAKTLGSFGDIADGASWILHKCKRVRWASYYAVSGQAFHPTGWNVIVRRDTEKC</sequence>
<comment type="caution">
    <text evidence="2">The sequence shown here is derived from an EMBL/GenBank/DDBJ whole genome shotgun (WGS) entry which is preliminary data.</text>
</comment>